<dbReference type="Proteomes" id="UP000199021">
    <property type="component" value="Unassembled WGS sequence"/>
</dbReference>
<reference evidence="2" key="1">
    <citation type="submission" date="2016-10" db="EMBL/GenBank/DDBJ databases">
        <authorList>
            <person name="Varghese N."/>
            <person name="Submissions S."/>
        </authorList>
    </citation>
    <scope>NUCLEOTIDE SEQUENCE [LARGE SCALE GENOMIC DNA]</scope>
    <source>
        <strain evidence="2">DSM 24740</strain>
    </source>
</reference>
<evidence type="ECO:0000313" key="2">
    <source>
        <dbReference type="Proteomes" id="UP000199021"/>
    </source>
</evidence>
<keyword evidence="2" id="KW-1185">Reference proteome</keyword>
<sequence length="541" mass="60600">MRQYFFFSCFLTVLALAWLPAQSYHPDRIALKSIPFAELGGLQSYAFGVHEGNWLIVGGRLDGLHRRQPFAAFDQAGHNNSLLVVDPLSRQSWSATMDSLPEDLREQLSATNSLFHQEGDQLYIVGGYGYSPHEEDHTTFPFLTVIDLPGLISAIKGGSSIAPFFWQTSDEKFRITGGRMGKLENVFYLVGGQKFIGRYNPMGPDHGPGFIQEYTNQVRRFTIAEVEDLPVVQFLPDWTDEEQLHRRDYNLFPQIFPDGSEGYTAFSGVFRYDADLPFLNSVDIDPNGYTVNYDFLQYYNHYHCAGIPMYSAEENEMHTLFFGGIAQFYQENGERVRDDEVPFVKTIARISRSATGEMEEHVLDQALPAYLGAGAEFIRAPEVATYDNGVIRLDDLPNVDSLLIGYIYGGIQSEAANIFFVNDGTQSIATSGVFAVYLLGETTSKVEDGLGGEGLLLRLFPNPVNNTFTLEFELTSAFDTLDVEVVDSAGKRVFFTRLTDRLPGFQQFLWTVRSELAAGTYVLSLSSGGHVLGRTRFLYGF</sequence>
<dbReference type="InterPro" id="IPR026444">
    <property type="entry name" value="Secre_tail"/>
</dbReference>
<gene>
    <name evidence="1" type="ORF">SAMN05444359_14316</name>
</gene>
<evidence type="ECO:0000313" key="1">
    <source>
        <dbReference type="EMBL" id="SER43838.1"/>
    </source>
</evidence>
<proteinExistence type="predicted"/>
<dbReference type="AlphaFoldDB" id="A0A1H9P6L7"/>
<dbReference type="EMBL" id="FOFB01000043">
    <property type="protein sequence ID" value="SER43838.1"/>
    <property type="molecule type" value="Genomic_DNA"/>
</dbReference>
<accession>A0A1H9P6L7</accession>
<dbReference type="OrthoDB" id="5526825at2"/>
<organism evidence="1 2">
    <name type="scientific">Neolewinella agarilytica</name>
    <dbReference type="NCBI Taxonomy" id="478744"/>
    <lineage>
        <taxon>Bacteria</taxon>
        <taxon>Pseudomonadati</taxon>
        <taxon>Bacteroidota</taxon>
        <taxon>Saprospiria</taxon>
        <taxon>Saprospirales</taxon>
        <taxon>Lewinellaceae</taxon>
        <taxon>Neolewinella</taxon>
    </lineage>
</organism>
<dbReference type="NCBIfam" id="TIGR04183">
    <property type="entry name" value="Por_Secre_tail"/>
    <property type="match status" value="1"/>
</dbReference>
<name>A0A1H9P6L7_9BACT</name>
<dbReference type="STRING" id="478744.SAMN05444359_14316"/>
<dbReference type="RefSeq" id="WP_090173459.1">
    <property type="nucleotide sequence ID" value="NZ_FOFB01000043.1"/>
</dbReference>
<protein>
    <submittedName>
        <fullName evidence="1">Por secretion system C-terminal sorting domain-containing protein</fullName>
    </submittedName>
</protein>
<dbReference type="InParanoid" id="A0A1H9P6L7"/>